<evidence type="ECO:0000256" key="6">
    <source>
        <dbReference type="SAM" id="Phobius"/>
    </source>
</evidence>
<feature type="transmembrane region" description="Helical" evidence="6">
    <location>
        <begin position="236"/>
        <end position="253"/>
    </location>
</feature>
<feature type="transmembrane region" description="Helical" evidence="6">
    <location>
        <begin position="260"/>
        <end position="278"/>
    </location>
</feature>
<dbReference type="Pfam" id="PF02653">
    <property type="entry name" value="BPD_transp_2"/>
    <property type="match status" value="1"/>
</dbReference>
<dbReference type="HOGENOM" id="CLU_040769_1_2_9"/>
<dbReference type="PANTHER" id="PTHR43370:SF1">
    <property type="entry name" value="GUANOSINE ABC TRANSPORTER PERMEASE PROTEIN NUPQ"/>
    <property type="match status" value="1"/>
</dbReference>
<feature type="transmembrane region" description="Helical" evidence="6">
    <location>
        <begin position="36"/>
        <end position="59"/>
    </location>
</feature>
<dbReference type="InterPro" id="IPR001851">
    <property type="entry name" value="ABC_transp_permease"/>
</dbReference>
<evidence type="ECO:0000256" key="1">
    <source>
        <dbReference type="ARBA" id="ARBA00004651"/>
    </source>
</evidence>
<comment type="subcellular location">
    <subcellularLocation>
        <location evidence="1">Cell membrane</location>
        <topology evidence="1">Multi-pass membrane protein</topology>
    </subcellularLocation>
</comment>
<proteinExistence type="predicted"/>
<dbReference type="CDD" id="cd06580">
    <property type="entry name" value="TM_PBP1_transp_TpRbsC_like"/>
    <property type="match status" value="1"/>
</dbReference>
<evidence type="ECO:0000256" key="2">
    <source>
        <dbReference type="ARBA" id="ARBA00022475"/>
    </source>
</evidence>
<feature type="transmembrane region" description="Helical" evidence="6">
    <location>
        <begin position="95"/>
        <end position="114"/>
    </location>
</feature>
<dbReference type="AlphaFoldDB" id="M1ZBU4"/>
<dbReference type="PANTHER" id="PTHR43370">
    <property type="entry name" value="SUGAR ABC TRANSPORTER INTEGRAL MEMBRANE PROTEIN-RELATED"/>
    <property type="match status" value="1"/>
</dbReference>
<feature type="transmembrane region" description="Helical" evidence="6">
    <location>
        <begin position="209"/>
        <end position="230"/>
    </location>
</feature>
<keyword evidence="3 6" id="KW-0812">Transmembrane</keyword>
<dbReference type="EMBL" id="LT669839">
    <property type="protein sequence ID" value="SHD75881.1"/>
    <property type="molecule type" value="Genomic_DNA"/>
</dbReference>
<dbReference type="GO" id="GO:0005886">
    <property type="term" value="C:plasma membrane"/>
    <property type="evidence" value="ECO:0007669"/>
    <property type="project" value="UniProtKB-SubCell"/>
</dbReference>
<keyword evidence="8" id="KW-1185">Reference proteome</keyword>
<accession>M1ZBU4</accession>
<keyword evidence="5 6" id="KW-0472">Membrane</keyword>
<reference evidence="7 8" key="1">
    <citation type="submission" date="2016-11" db="EMBL/GenBank/DDBJ databases">
        <authorList>
            <person name="Manzoor S."/>
        </authorList>
    </citation>
    <scope>NUCLEOTIDE SEQUENCE [LARGE SCALE GENOMIC DNA]</scope>
    <source>
        <strain evidence="7">Clostridium ultunense strain Esp</strain>
    </source>
</reference>
<feature type="transmembrane region" description="Helical" evidence="6">
    <location>
        <begin position="7"/>
        <end position="30"/>
    </location>
</feature>
<organism evidence="7 8">
    <name type="scientific">[Clostridium] ultunense Esp</name>
    <dbReference type="NCBI Taxonomy" id="1288971"/>
    <lineage>
        <taxon>Bacteria</taxon>
        <taxon>Bacillati</taxon>
        <taxon>Bacillota</taxon>
        <taxon>Tissierellia</taxon>
        <taxon>Tissierellales</taxon>
        <taxon>Tepidimicrobiaceae</taxon>
        <taxon>Schnuerera</taxon>
    </lineage>
</organism>
<protein>
    <submittedName>
        <fullName evidence="7">Permease of ABC guanosine transporter</fullName>
    </submittedName>
</protein>
<evidence type="ECO:0000256" key="5">
    <source>
        <dbReference type="ARBA" id="ARBA00023136"/>
    </source>
</evidence>
<feature type="transmembrane region" description="Helical" evidence="6">
    <location>
        <begin position="284"/>
        <end position="305"/>
    </location>
</feature>
<feature type="transmembrane region" description="Helical" evidence="6">
    <location>
        <begin position="160"/>
        <end position="179"/>
    </location>
</feature>
<sequence length="321" mass="34117">MKILSDLGVIIGITLMYSAPLMYTSLGGVLSENAGVVNIGLEGMMTIGAFAGATVAYFTQNPWLGFLAAGLAGGFLALLHAIACVTFTADHVVSGIAINFIGPGLSIFLTKIFFDGAAMTLPLDLNHKIPRPLNRFFSSISISNPILKKIFNFLNSIFNQYATVYIAFLLVLAVWFLLYKTKIGLRIRSVGEHPRAAETLGVNVYKIKYLAVILSGVLAGFGGAAMSIAVISNYRAALISGQGFIALAAMIFGKWRPQGAMWGCLLFGAAQGLVVHLGGTDLEISSQLLAMLPYIITLVILMGFVGEARGPAANGVPYEKN</sequence>
<gene>
    <name evidence="7" type="primary">nupQ</name>
    <name evidence="7" type="ORF">CUESP1_0495</name>
</gene>
<name>M1ZBU4_9FIRM</name>
<evidence type="ECO:0000256" key="4">
    <source>
        <dbReference type="ARBA" id="ARBA00022989"/>
    </source>
</evidence>
<keyword evidence="2" id="KW-1003">Cell membrane</keyword>
<dbReference type="GO" id="GO:0022857">
    <property type="term" value="F:transmembrane transporter activity"/>
    <property type="evidence" value="ECO:0007669"/>
    <property type="project" value="InterPro"/>
</dbReference>
<evidence type="ECO:0000256" key="3">
    <source>
        <dbReference type="ARBA" id="ARBA00022692"/>
    </source>
</evidence>
<evidence type="ECO:0000313" key="8">
    <source>
        <dbReference type="Proteomes" id="UP000245423"/>
    </source>
</evidence>
<evidence type="ECO:0000313" key="7">
    <source>
        <dbReference type="EMBL" id="SHD75881.1"/>
    </source>
</evidence>
<keyword evidence="4 6" id="KW-1133">Transmembrane helix</keyword>
<feature type="transmembrane region" description="Helical" evidence="6">
    <location>
        <begin position="66"/>
        <end position="89"/>
    </location>
</feature>
<dbReference type="Proteomes" id="UP000245423">
    <property type="component" value="Chromosome 1"/>
</dbReference>